<dbReference type="EMBL" id="CACRSZ010000056">
    <property type="protein sequence ID" value="VYT33638.1"/>
    <property type="molecule type" value="Genomic_DNA"/>
</dbReference>
<accession>A0A6N2VU94</accession>
<dbReference type="AlphaFoldDB" id="A0A6N2VU94"/>
<protein>
    <submittedName>
        <fullName evidence="1">Uncharacterized protein</fullName>
    </submittedName>
</protein>
<organism evidence="1">
    <name type="scientific">Bacteroides faecis</name>
    <dbReference type="NCBI Taxonomy" id="674529"/>
    <lineage>
        <taxon>Bacteria</taxon>
        <taxon>Pseudomonadati</taxon>
        <taxon>Bacteroidota</taxon>
        <taxon>Bacteroidia</taxon>
        <taxon>Bacteroidales</taxon>
        <taxon>Bacteroidaceae</taxon>
        <taxon>Bacteroides</taxon>
    </lineage>
</organism>
<gene>
    <name evidence="1" type="ORF">BFLFYP10_02482</name>
</gene>
<reference evidence="1" key="1">
    <citation type="submission" date="2019-11" db="EMBL/GenBank/DDBJ databases">
        <authorList>
            <person name="Feng L."/>
        </authorList>
    </citation>
    <scope>NUCLEOTIDE SEQUENCE</scope>
    <source>
        <strain evidence="1">BfaecisLFYP10</strain>
    </source>
</reference>
<name>A0A6N2VU94_9BACE</name>
<sequence length="60" mass="6814">MNLFLECFGESNGNIRLESGKVTFTTLNGGYYIFNDFDNTISNLHHNDSMSCFDIAKRLS</sequence>
<proteinExistence type="predicted"/>
<evidence type="ECO:0000313" key="1">
    <source>
        <dbReference type="EMBL" id="VYT33638.1"/>
    </source>
</evidence>